<evidence type="ECO:0000313" key="2">
    <source>
        <dbReference type="Proteomes" id="UP001596160"/>
    </source>
</evidence>
<dbReference type="RefSeq" id="WP_344479905.1">
    <property type="nucleotide sequence ID" value="NZ_BAAASB010000013.1"/>
</dbReference>
<gene>
    <name evidence="1" type="ORF">ACFPRH_16620</name>
</gene>
<comment type="caution">
    <text evidence="1">The sequence shown here is derived from an EMBL/GenBank/DDBJ whole genome shotgun (WGS) entry which is preliminary data.</text>
</comment>
<proteinExistence type="predicted"/>
<dbReference type="Proteomes" id="UP001596160">
    <property type="component" value="Unassembled WGS sequence"/>
</dbReference>
<keyword evidence="2" id="KW-1185">Reference proteome</keyword>
<accession>A0ABW0AK12</accession>
<organism evidence="1 2">
    <name type="scientific">Streptomyces amakusaensis</name>
    <dbReference type="NCBI Taxonomy" id="67271"/>
    <lineage>
        <taxon>Bacteria</taxon>
        <taxon>Bacillati</taxon>
        <taxon>Actinomycetota</taxon>
        <taxon>Actinomycetes</taxon>
        <taxon>Kitasatosporales</taxon>
        <taxon>Streptomycetaceae</taxon>
        <taxon>Streptomyces</taxon>
    </lineage>
</organism>
<sequence length="63" mass="6593">MPLPRVTHAAVSYQSSACLIGTHEGCTHSAPVASPADIPVVYESCACPCHPADAPRPTHAEKR</sequence>
<dbReference type="EMBL" id="JBHSKP010000009">
    <property type="protein sequence ID" value="MFC5153361.1"/>
    <property type="molecule type" value="Genomic_DNA"/>
</dbReference>
<evidence type="ECO:0000313" key="1">
    <source>
        <dbReference type="EMBL" id="MFC5153361.1"/>
    </source>
</evidence>
<reference evidence="2" key="1">
    <citation type="journal article" date="2019" name="Int. J. Syst. Evol. Microbiol.">
        <title>The Global Catalogue of Microorganisms (GCM) 10K type strain sequencing project: providing services to taxonomists for standard genome sequencing and annotation.</title>
        <authorList>
            <consortium name="The Broad Institute Genomics Platform"/>
            <consortium name="The Broad Institute Genome Sequencing Center for Infectious Disease"/>
            <person name="Wu L."/>
            <person name="Ma J."/>
        </authorList>
    </citation>
    <scope>NUCLEOTIDE SEQUENCE [LARGE SCALE GENOMIC DNA]</scope>
    <source>
        <strain evidence="2">PCU 266</strain>
    </source>
</reference>
<protein>
    <submittedName>
        <fullName evidence="1">Uncharacterized protein</fullName>
    </submittedName>
</protein>
<name>A0ABW0AK12_9ACTN</name>